<evidence type="ECO:0000259" key="7">
    <source>
        <dbReference type="Pfam" id="PF03772"/>
    </source>
</evidence>
<reference evidence="8" key="1">
    <citation type="submission" date="2020-08" db="EMBL/GenBank/DDBJ databases">
        <title>Genome public.</title>
        <authorList>
            <person name="Liu C."/>
            <person name="Sun Q."/>
        </authorList>
    </citation>
    <scope>NUCLEOTIDE SEQUENCE</scope>
    <source>
        <strain evidence="8">BX8</strain>
    </source>
</reference>
<accession>A0A923I491</accession>
<feature type="domain" description="ComEC/Rec2-related protein" evidence="7">
    <location>
        <begin position="210"/>
        <end position="479"/>
    </location>
</feature>
<feature type="transmembrane region" description="Helical" evidence="6">
    <location>
        <begin position="430"/>
        <end position="449"/>
    </location>
</feature>
<dbReference type="PANTHER" id="PTHR30619">
    <property type="entry name" value="DNA INTERNALIZATION/COMPETENCE PROTEIN COMEC/REC2"/>
    <property type="match status" value="1"/>
</dbReference>
<gene>
    <name evidence="8" type="ORF">H8S23_00930</name>
</gene>
<protein>
    <submittedName>
        <fullName evidence="8">ComEC/Rec2 family competence protein</fullName>
    </submittedName>
</protein>
<feature type="transmembrane region" description="Helical" evidence="6">
    <location>
        <begin position="364"/>
        <end position="383"/>
    </location>
</feature>
<comment type="subcellular location">
    <subcellularLocation>
        <location evidence="1">Cell membrane</location>
        <topology evidence="1">Multi-pass membrane protein</topology>
    </subcellularLocation>
</comment>
<dbReference type="RefSeq" id="WP_186886441.1">
    <property type="nucleotide sequence ID" value="NZ_JACONZ010000001.1"/>
</dbReference>
<evidence type="ECO:0000256" key="5">
    <source>
        <dbReference type="ARBA" id="ARBA00023136"/>
    </source>
</evidence>
<keyword evidence="5 6" id="KW-0472">Membrane</keyword>
<feature type="transmembrane region" description="Helical" evidence="6">
    <location>
        <begin position="461"/>
        <end position="482"/>
    </location>
</feature>
<evidence type="ECO:0000256" key="3">
    <source>
        <dbReference type="ARBA" id="ARBA00022692"/>
    </source>
</evidence>
<keyword evidence="4 6" id="KW-1133">Transmembrane helix</keyword>
<dbReference type="Proteomes" id="UP000659630">
    <property type="component" value="Unassembled WGS sequence"/>
</dbReference>
<evidence type="ECO:0000256" key="1">
    <source>
        <dbReference type="ARBA" id="ARBA00004651"/>
    </source>
</evidence>
<keyword evidence="2" id="KW-1003">Cell membrane</keyword>
<dbReference type="NCBIfam" id="TIGR00360">
    <property type="entry name" value="ComEC_N-term"/>
    <property type="match status" value="1"/>
</dbReference>
<feature type="transmembrane region" description="Helical" evidence="6">
    <location>
        <begin position="28"/>
        <end position="47"/>
    </location>
</feature>
<feature type="transmembrane region" description="Helical" evidence="6">
    <location>
        <begin position="230"/>
        <end position="251"/>
    </location>
</feature>
<dbReference type="PANTHER" id="PTHR30619:SF1">
    <property type="entry name" value="RECOMBINATION PROTEIN 2"/>
    <property type="match status" value="1"/>
</dbReference>
<organism evidence="8 9">
    <name type="scientific">Anaerofilum hominis</name>
    <dbReference type="NCBI Taxonomy" id="2763016"/>
    <lineage>
        <taxon>Bacteria</taxon>
        <taxon>Bacillati</taxon>
        <taxon>Bacillota</taxon>
        <taxon>Clostridia</taxon>
        <taxon>Eubacteriales</taxon>
        <taxon>Oscillospiraceae</taxon>
        <taxon>Anaerofilum</taxon>
    </lineage>
</organism>
<dbReference type="AlphaFoldDB" id="A0A923I491"/>
<dbReference type="EMBL" id="JACONZ010000001">
    <property type="protein sequence ID" value="MBC5580066.1"/>
    <property type="molecule type" value="Genomic_DNA"/>
</dbReference>
<evidence type="ECO:0000313" key="8">
    <source>
        <dbReference type="EMBL" id="MBC5580066.1"/>
    </source>
</evidence>
<name>A0A923I491_9FIRM</name>
<feature type="transmembrane region" description="Helical" evidence="6">
    <location>
        <begin position="489"/>
        <end position="507"/>
    </location>
</feature>
<evidence type="ECO:0000313" key="9">
    <source>
        <dbReference type="Proteomes" id="UP000659630"/>
    </source>
</evidence>
<evidence type="ECO:0000256" key="2">
    <source>
        <dbReference type="ARBA" id="ARBA00022475"/>
    </source>
</evidence>
<dbReference type="InterPro" id="IPR052159">
    <property type="entry name" value="Competence_DNA_uptake"/>
</dbReference>
<feature type="transmembrane region" description="Helical" evidence="6">
    <location>
        <begin position="403"/>
        <end position="423"/>
    </location>
</feature>
<dbReference type="GO" id="GO:0005886">
    <property type="term" value="C:plasma membrane"/>
    <property type="evidence" value="ECO:0007669"/>
    <property type="project" value="UniProtKB-SubCell"/>
</dbReference>
<sequence>MKRPLALFGFAWLAAQLACTLFASELPLWAFLALAAVFVLCGAGLLLRRRDLAFQRAAVVLLSAALALCWQAGWRVWIAGPAAALAGRTARVEAVVLRTYEVREGERAQTDLRVYSLDGEKIFPSITVKVSSLPLRQPGDRITGELRFSLSGGYDRGRGFLLRASAVSPFERTGRSNAPQYLFVRLQQTLSLRLRGFFTREIGGVAAAVCLGDRTALPERVQNAYRRAGVSHLLVVSGLHLSLIAGAAGGLLARRRRFLRGAGMICAVLAFMALTGGSPSVVRAGVMALFIAVGELLSESADPLTSLGVAALLLTAVNPAASADVGLLLSFSATLGILMANAWLQRRRLLRREEERRPGLSARLAELLAVPAAAGLAVLPVLAAAGGGISVFSVLTNLVTVPLLAPVLVLGLFAALTAGVPWLAVFSRTAALLCGLLIRLLNAVTGWVSSLPFGFVYLKGLYPLAVVLCGFVLGAVLLRLPAGRRRRRFAALAAIFLLAGALVGRLLSANTVRVALVGYTWQPAVVITRNRQAAVLWRGGRTNTAAVKNYLERQNVRQVTLLVDGSGDGSAGELLRDCAPLDCCDVKQEVVTGVTFSPFDDIILTVRRQGQGDLFLIDAAGTRFLCATGKTDLAGWPEADVFLAGTQLPASLRAQAVLLGGREPDWAEDCGIPLLSGEEPAAWLRRGGAIKFLGVG</sequence>
<proteinExistence type="predicted"/>
<dbReference type="InterPro" id="IPR004477">
    <property type="entry name" value="ComEC_N"/>
</dbReference>
<evidence type="ECO:0000256" key="4">
    <source>
        <dbReference type="ARBA" id="ARBA00022989"/>
    </source>
</evidence>
<comment type="caution">
    <text evidence="8">The sequence shown here is derived from an EMBL/GenBank/DDBJ whole genome shotgun (WGS) entry which is preliminary data.</text>
</comment>
<feature type="transmembrane region" description="Helical" evidence="6">
    <location>
        <begin position="327"/>
        <end position="344"/>
    </location>
</feature>
<dbReference type="Pfam" id="PF03772">
    <property type="entry name" value="Competence"/>
    <property type="match status" value="1"/>
</dbReference>
<feature type="transmembrane region" description="Helical" evidence="6">
    <location>
        <begin position="59"/>
        <end position="78"/>
    </location>
</feature>
<keyword evidence="9" id="KW-1185">Reference proteome</keyword>
<keyword evidence="3 6" id="KW-0812">Transmembrane</keyword>
<evidence type="ECO:0000256" key="6">
    <source>
        <dbReference type="SAM" id="Phobius"/>
    </source>
</evidence>